<evidence type="ECO:0000313" key="5">
    <source>
        <dbReference type="Proteomes" id="UP000018050"/>
    </source>
</evidence>
<evidence type="ECO:0000256" key="2">
    <source>
        <dbReference type="SAM" id="MobiDB-lite"/>
    </source>
</evidence>
<dbReference type="VEuPathDB" id="ToxoDB:EAH_00007890"/>
<dbReference type="AlphaFoldDB" id="U6GGA6"/>
<dbReference type="GeneID" id="25268859"/>
<dbReference type="PANTHER" id="PTHR28663">
    <property type="entry name" value="COILED-COIL DOMAIN-CONTAINING PROTEIN 173"/>
    <property type="match status" value="1"/>
</dbReference>
<accession>U6GGA6</accession>
<sequence length="577" mass="66728">MEGASLRGVFDYLGEGSFKTRSQTRPGVTLLQSELDHIKAIASGMLSDVDLQRQIELQRMAEKQKEAAERVSGWQNLLCNARQRRLLERQLQRRRKEDELLMQDQEEEMCRKQLEKDLIERAGAVAVERDEKIRTFIRAQMVADTLAGQREQLRWAERKASMEQERQLDLLREEQSMNRRLVEKEQRDKQEQQEKIMQAQAFLRQQINERAQRRKQESDELAAEAEAAKRQLDEEQQAEHEAEKAKQAESRRLYRELVTANEELQERRKAAQAQQKTEESRAFACAEKLQQREAMIRKRKEELRAWALDRSERLTAQGAAVLAAARVKASPFLYTPCSLEHELLKRAFLCGVVPFSHVIVCRTSASDVSPPCCPFLQAEEARHQEIQVARFEADVKQAEEAKQLSRLAMQLQLKESRDNQVEAKRREKETKRMEDIAYAESLRKAAVAAQADEDRKIQERRIKLWKVGEDQKRQAREQQESKKLQRERALEEERKAHDNLREADLMLQRFADQGIAAAKAVGAEWRILEKAKKRLLRESSLDSPPRSKNADSGTATPPSPMLCMEQCSMYPGCGASV</sequence>
<feature type="region of interest" description="Disordered" evidence="2">
    <location>
        <begin position="469"/>
        <end position="495"/>
    </location>
</feature>
<reference evidence="4" key="2">
    <citation type="submission" date="2013-10" db="EMBL/GenBank/DDBJ databases">
        <authorList>
            <person name="Aslett M."/>
        </authorList>
    </citation>
    <scope>NUCLEOTIDE SEQUENCE</scope>
    <source>
        <strain evidence="4">Houghton</strain>
    </source>
</reference>
<gene>
    <name evidence="4" type="ORF">EAH_00007890</name>
</gene>
<dbReference type="InterPro" id="IPR039986">
    <property type="entry name" value="CFAP210"/>
</dbReference>
<name>U6GGA6_EIMAC</name>
<dbReference type="OrthoDB" id="347897at2759"/>
<feature type="region of interest" description="Disordered" evidence="2">
    <location>
        <begin position="538"/>
        <end position="561"/>
    </location>
</feature>
<evidence type="ECO:0000313" key="4">
    <source>
        <dbReference type="EMBL" id="CDI78567.1"/>
    </source>
</evidence>
<dbReference type="Pfam" id="PF13868">
    <property type="entry name" value="TPH"/>
    <property type="match status" value="1"/>
</dbReference>
<evidence type="ECO:0000259" key="3">
    <source>
        <dbReference type="Pfam" id="PF13868"/>
    </source>
</evidence>
<reference evidence="4" key="1">
    <citation type="submission" date="2013-10" db="EMBL/GenBank/DDBJ databases">
        <title>Genomic analysis of the causative agents of coccidiosis in chickens.</title>
        <authorList>
            <person name="Reid A.J."/>
            <person name="Blake D."/>
            <person name="Billington K."/>
            <person name="Browne H."/>
            <person name="Dunn M."/>
            <person name="Hung S."/>
            <person name="Kawahara F."/>
            <person name="Miranda-Saavedra D."/>
            <person name="Mourier T."/>
            <person name="Nagra H."/>
            <person name="Otto T.D."/>
            <person name="Rawlings N."/>
            <person name="Sanchez A."/>
            <person name="Sanders M."/>
            <person name="Subramaniam C."/>
            <person name="Tay Y."/>
            <person name="Dear P."/>
            <person name="Doerig C."/>
            <person name="Gruber A."/>
            <person name="Parkinson J."/>
            <person name="Shirley M."/>
            <person name="Wan K.L."/>
            <person name="Berriman M."/>
            <person name="Tomley F."/>
            <person name="Pain A."/>
        </authorList>
    </citation>
    <scope>NUCLEOTIDE SEQUENCE</scope>
    <source>
        <strain evidence="4">Houghton</strain>
    </source>
</reference>
<dbReference type="OMA" id="CNARQRR"/>
<organism evidence="4 5">
    <name type="scientific">Eimeria acervulina</name>
    <name type="common">Coccidian parasite</name>
    <dbReference type="NCBI Taxonomy" id="5801"/>
    <lineage>
        <taxon>Eukaryota</taxon>
        <taxon>Sar</taxon>
        <taxon>Alveolata</taxon>
        <taxon>Apicomplexa</taxon>
        <taxon>Conoidasida</taxon>
        <taxon>Coccidia</taxon>
        <taxon>Eucoccidiorida</taxon>
        <taxon>Eimeriorina</taxon>
        <taxon>Eimeriidae</taxon>
        <taxon>Eimeria</taxon>
    </lineage>
</organism>
<protein>
    <recommendedName>
        <fullName evidence="3">Trichohyalin-plectin-homology domain-containing protein</fullName>
    </recommendedName>
</protein>
<feature type="region of interest" description="Disordered" evidence="2">
    <location>
        <begin position="210"/>
        <end position="252"/>
    </location>
</feature>
<dbReference type="PANTHER" id="PTHR28663:SF1">
    <property type="entry name" value="CILIA- AND FLAGELLA- ASSOCIATED PROTEIN 210"/>
    <property type="match status" value="1"/>
</dbReference>
<feature type="compositionally biased region" description="Basic and acidic residues" evidence="2">
    <location>
        <begin position="226"/>
        <end position="252"/>
    </location>
</feature>
<dbReference type="RefSeq" id="XP_013251205.1">
    <property type="nucleotide sequence ID" value="XM_013395751.1"/>
</dbReference>
<dbReference type="Proteomes" id="UP000018050">
    <property type="component" value="Unassembled WGS sequence"/>
</dbReference>
<dbReference type="EMBL" id="HG670889">
    <property type="protein sequence ID" value="CDI78567.1"/>
    <property type="molecule type" value="Genomic_DNA"/>
</dbReference>
<proteinExistence type="predicted"/>
<evidence type="ECO:0000256" key="1">
    <source>
        <dbReference type="ARBA" id="ARBA00023054"/>
    </source>
</evidence>
<keyword evidence="5" id="KW-1185">Reference proteome</keyword>
<dbReference type="InterPro" id="IPR043597">
    <property type="entry name" value="TPH_dom"/>
</dbReference>
<keyword evidence="1" id="KW-0175">Coiled coil</keyword>
<feature type="domain" description="Trichohyalin-plectin-homology" evidence="3">
    <location>
        <begin position="128"/>
        <end position="317"/>
    </location>
</feature>